<name>A0A8D8PRX4_9HEMI</name>
<accession>A0A8D8PRX4</accession>
<proteinExistence type="predicted"/>
<organism evidence="1">
    <name type="scientific">Cacopsylla melanoneura</name>
    <dbReference type="NCBI Taxonomy" id="428564"/>
    <lineage>
        <taxon>Eukaryota</taxon>
        <taxon>Metazoa</taxon>
        <taxon>Ecdysozoa</taxon>
        <taxon>Arthropoda</taxon>
        <taxon>Hexapoda</taxon>
        <taxon>Insecta</taxon>
        <taxon>Pterygota</taxon>
        <taxon>Neoptera</taxon>
        <taxon>Paraneoptera</taxon>
        <taxon>Hemiptera</taxon>
        <taxon>Sternorrhyncha</taxon>
        <taxon>Psylloidea</taxon>
        <taxon>Psyllidae</taxon>
        <taxon>Psyllinae</taxon>
        <taxon>Cacopsylla</taxon>
    </lineage>
</organism>
<protein>
    <submittedName>
        <fullName evidence="1">Uncharacterized protein</fullName>
    </submittedName>
</protein>
<reference evidence="1" key="1">
    <citation type="submission" date="2021-05" db="EMBL/GenBank/DDBJ databases">
        <authorList>
            <person name="Alioto T."/>
            <person name="Alioto T."/>
            <person name="Gomez Garrido J."/>
        </authorList>
    </citation>
    <scope>NUCLEOTIDE SEQUENCE</scope>
</reference>
<sequence length="251" mass="27015">MCFLSLRLVGSKLSCFVGSKLSCFVVSKLYFCFLSLGLLGSELFLTVSTSYFKFINTSLTSFPIGRLEATPVASLEDSFLLLSCSINVSFDISVNTSRTSLVVGSLESGLFSRLSFGTDVFLQVLPSFDLYVLQVSATSCSSTSFSNIFSKESSNGEAFVLCCGRRLVLIKSKRSVFGKILVVLFAPSVFGKEFIVTMSSSLLLISVSRLLSSSSQILTLSSGVIPLLKLSVPFSGFPFSKPSSLNSVPLD</sequence>
<dbReference type="AlphaFoldDB" id="A0A8D8PRX4"/>
<evidence type="ECO:0000313" key="1">
    <source>
        <dbReference type="EMBL" id="CAG6611740.1"/>
    </source>
</evidence>
<dbReference type="EMBL" id="HBUF01022623">
    <property type="protein sequence ID" value="CAG6611740.1"/>
    <property type="molecule type" value="Transcribed_RNA"/>
</dbReference>